<sequence length="105" mass="11277">MPSGAIVTLVDYCALSPESSRTLPALIRRPNIANPILDRLDRPARGGRADGLVLFSRPLHEGASLSAERAEGIDGCNPPAEKLAMGLEEGDMEMYVPHYSEAEDS</sequence>
<reference evidence="2" key="1">
    <citation type="journal article" date="2017" name="BMC Genomics">
        <title>Gapless genome assembly of Colletotrichum higginsianum reveals chromosome structure and association of transposable elements with secondary metabolite gene clusters.</title>
        <authorList>
            <person name="Dallery J.-F."/>
            <person name="Lapalu N."/>
            <person name="Zampounis A."/>
            <person name="Pigne S."/>
            <person name="Luyten I."/>
            <person name="Amselem J."/>
            <person name="Wittenberg A.H.J."/>
            <person name="Zhou S."/>
            <person name="de Queiroz M.V."/>
            <person name="Robin G.P."/>
            <person name="Auger A."/>
            <person name="Hainaut M."/>
            <person name="Henrissat B."/>
            <person name="Kim K.-T."/>
            <person name="Lee Y.-H."/>
            <person name="Lespinet O."/>
            <person name="Schwartz D.C."/>
            <person name="Thon M.R."/>
            <person name="O'Connell R.J."/>
        </authorList>
    </citation>
    <scope>NUCLEOTIDE SEQUENCE [LARGE SCALE GENOMIC DNA]</scope>
    <source>
        <strain evidence="2">IMI 349063</strain>
    </source>
</reference>
<proteinExistence type="predicted"/>
<comment type="caution">
    <text evidence="1">The sequence shown here is derived from an EMBL/GenBank/DDBJ whole genome shotgun (WGS) entry which is preliminary data.</text>
</comment>
<gene>
    <name evidence="1" type="ORF">CH63R_09078</name>
</gene>
<dbReference type="RefSeq" id="XP_018156075.1">
    <property type="nucleotide sequence ID" value="XM_018304052.1"/>
</dbReference>
<dbReference type="GeneID" id="28868159"/>
<evidence type="ECO:0000313" key="2">
    <source>
        <dbReference type="Proteomes" id="UP000092177"/>
    </source>
</evidence>
<dbReference type="EMBL" id="LTAN01000006">
    <property type="protein sequence ID" value="OBR07557.1"/>
    <property type="molecule type" value="Genomic_DNA"/>
</dbReference>
<dbReference type="KEGG" id="chig:CH63R_09078"/>
<keyword evidence="2" id="KW-1185">Reference proteome</keyword>
<name>A0A1B7Y686_COLHI</name>
<dbReference type="VEuPathDB" id="FungiDB:CH63R_09078"/>
<dbReference type="AlphaFoldDB" id="A0A1B7Y686"/>
<organism evidence="1 2">
    <name type="scientific">Colletotrichum higginsianum (strain IMI 349063)</name>
    <name type="common">Crucifer anthracnose fungus</name>
    <dbReference type="NCBI Taxonomy" id="759273"/>
    <lineage>
        <taxon>Eukaryota</taxon>
        <taxon>Fungi</taxon>
        <taxon>Dikarya</taxon>
        <taxon>Ascomycota</taxon>
        <taxon>Pezizomycotina</taxon>
        <taxon>Sordariomycetes</taxon>
        <taxon>Hypocreomycetidae</taxon>
        <taxon>Glomerellales</taxon>
        <taxon>Glomerellaceae</taxon>
        <taxon>Colletotrichum</taxon>
        <taxon>Colletotrichum destructivum species complex</taxon>
    </lineage>
</organism>
<protein>
    <submittedName>
        <fullName evidence="1">Uncharacterized protein</fullName>
    </submittedName>
</protein>
<evidence type="ECO:0000313" key="1">
    <source>
        <dbReference type="EMBL" id="OBR07557.1"/>
    </source>
</evidence>
<dbReference type="Proteomes" id="UP000092177">
    <property type="component" value="Chromosome 6"/>
</dbReference>
<accession>A0A1B7Y686</accession>